<reference evidence="2" key="1">
    <citation type="submission" date="2018-09" db="EMBL/GenBank/DDBJ databases">
        <authorList>
            <person name="Zhu H."/>
        </authorList>
    </citation>
    <scope>NUCLEOTIDE SEQUENCE [LARGE SCALE GENOMIC DNA]</scope>
    <source>
        <strain evidence="2">K1S02-23</strain>
    </source>
</reference>
<evidence type="ECO:0000313" key="2">
    <source>
        <dbReference type="Proteomes" id="UP000266327"/>
    </source>
</evidence>
<dbReference type="AlphaFoldDB" id="A0A3A3G375"/>
<evidence type="ECO:0000313" key="1">
    <source>
        <dbReference type="EMBL" id="RJG02943.1"/>
    </source>
</evidence>
<protein>
    <submittedName>
        <fullName evidence="1">Uncharacterized protein</fullName>
    </submittedName>
</protein>
<dbReference type="EMBL" id="QYUQ01000002">
    <property type="protein sequence ID" value="RJG02943.1"/>
    <property type="molecule type" value="Genomic_DNA"/>
</dbReference>
<name>A0A3A3G375_9BURK</name>
<organism evidence="1 2">
    <name type="scientific">Noviherbaspirillum sedimenti</name>
    <dbReference type="NCBI Taxonomy" id="2320865"/>
    <lineage>
        <taxon>Bacteria</taxon>
        <taxon>Pseudomonadati</taxon>
        <taxon>Pseudomonadota</taxon>
        <taxon>Betaproteobacteria</taxon>
        <taxon>Burkholderiales</taxon>
        <taxon>Oxalobacteraceae</taxon>
        <taxon>Noviherbaspirillum</taxon>
    </lineage>
</organism>
<accession>A0A3A3G375</accession>
<sequence>MAFPPEAGAFIEEVHMQQHQKLALAAVAAAAVLSGCASRQPAAVVVVPQTQAMPASQATAAVRGGTVVAVQNRDTTSTITSGGRQGMSSSGGPVESGATVIGQTLTIQFEDGHREVFHVAAGGQKFQMGDRVTVNAAQGTPVISRSPM</sequence>
<keyword evidence="2" id="KW-1185">Reference proteome</keyword>
<dbReference type="Proteomes" id="UP000266327">
    <property type="component" value="Unassembled WGS sequence"/>
</dbReference>
<gene>
    <name evidence="1" type="ORF">D3878_16265</name>
</gene>
<proteinExistence type="predicted"/>
<comment type="caution">
    <text evidence="1">The sequence shown here is derived from an EMBL/GenBank/DDBJ whole genome shotgun (WGS) entry which is preliminary data.</text>
</comment>